<evidence type="ECO:0000313" key="2">
    <source>
        <dbReference type="Proteomes" id="UP000092445"/>
    </source>
</evidence>
<proteinExistence type="predicted"/>
<keyword evidence="2" id="KW-1185">Reference proteome</keyword>
<protein>
    <submittedName>
        <fullName evidence="1">Uncharacterized protein</fullName>
    </submittedName>
</protein>
<dbReference type="EnsemblMetazoa" id="GPAI010732-RA">
    <property type="protein sequence ID" value="GPAI010732-PA"/>
    <property type="gene ID" value="GPAI010732"/>
</dbReference>
<name>A0A1A9ZCR4_GLOPL</name>
<evidence type="ECO:0000313" key="1">
    <source>
        <dbReference type="EnsemblMetazoa" id="GPAI010732-PA"/>
    </source>
</evidence>
<reference evidence="2" key="1">
    <citation type="submission" date="2014-03" db="EMBL/GenBank/DDBJ databases">
        <authorList>
            <person name="Aksoy S."/>
            <person name="Warren W."/>
            <person name="Wilson R.K."/>
        </authorList>
    </citation>
    <scope>NUCLEOTIDE SEQUENCE [LARGE SCALE GENOMIC DNA]</scope>
    <source>
        <strain evidence="2">IAEA</strain>
    </source>
</reference>
<organism evidence="1 2">
    <name type="scientific">Glossina pallidipes</name>
    <name type="common">Tsetse fly</name>
    <dbReference type="NCBI Taxonomy" id="7398"/>
    <lineage>
        <taxon>Eukaryota</taxon>
        <taxon>Metazoa</taxon>
        <taxon>Ecdysozoa</taxon>
        <taxon>Arthropoda</taxon>
        <taxon>Hexapoda</taxon>
        <taxon>Insecta</taxon>
        <taxon>Pterygota</taxon>
        <taxon>Neoptera</taxon>
        <taxon>Endopterygota</taxon>
        <taxon>Diptera</taxon>
        <taxon>Brachycera</taxon>
        <taxon>Muscomorpha</taxon>
        <taxon>Hippoboscoidea</taxon>
        <taxon>Glossinidae</taxon>
        <taxon>Glossina</taxon>
    </lineage>
</organism>
<sequence length="102" mass="10757">MALAPHGEGRHGSLFLAGVWGPLKPQEPGHGSLHCSFIHAVLLGHSALMVHSGRQFGGIPTYCNKQLQEASSFTILHCEYGPHGEGMHGFLGLGSCLRSGEG</sequence>
<dbReference type="Proteomes" id="UP000092445">
    <property type="component" value="Unassembled WGS sequence"/>
</dbReference>
<dbReference type="VEuPathDB" id="VectorBase:GPAI010732"/>
<dbReference type="AlphaFoldDB" id="A0A1A9ZCR4"/>
<accession>A0A1A9ZCR4</accession>
<reference evidence="1" key="2">
    <citation type="submission" date="2020-05" db="UniProtKB">
        <authorList>
            <consortium name="EnsemblMetazoa"/>
        </authorList>
    </citation>
    <scope>IDENTIFICATION</scope>
    <source>
        <strain evidence="1">IAEA</strain>
    </source>
</reference>